<evidence type="ECO:0000313" key="1">
    <source>
        <dbReference type="EMBL" id="CAG7833245.1"/>
    </source>
</evidence>
<organism evidence="1 2">
    <name type="scientific">Allacma fusca</name>
    <dbReference type="NCBI Taxonomy" id="39272"/>
    <lineage>
        <taxon>Eukaryota</taxon>
        <taxon>Metazoa</taxon>
        <taxon>Ecdysozoa</taxon>
        <taxon>Arthropoda</taxon>
        <taxon>Hexapoda</taxon>
        <taxon>Collembola</taxon>
        <taxon>Symphypleona</taxon>
        <taxon>Sminthuridae</taxon>
        <taxon>Allacma</taxon>
    </lineage>
</organism>
<dbReference type="PANTHER" id="PTHR10974">
    <property type="entry name" value="FI08016P-RELATED"/>
    <property type="match status" value="1"/>
</dbReference>
<dbReference type="Proteomes" id="UP000708208">
    <property type="component" value="Unassembled WGS sequence"/>
</dbReference>
<dbReference type="GO" id="GO:0005615">
    <property type="term" value="C:extracellular space"/>
    <property type="evidence" value="ECO:0007669"/>
    <property type="project" value="TreeGrafter"/>
</dbReference>
<accession>A0A8J2LFM6</accession>
<protein>
    <submittedName>
        <fullName evidence="1">Uncharacterized protein</fullName>
    </submittedName>
</protein>
<comment type="caution">
    <text evidence="1">The sequence shown here is derived from an EMBL/GenBank/DDBJ whole genome shotgun (WGS) entry which is preliminary data.</text>
</comment>
<dbReference type="AlphaFoldDB" id="A0A8J2LFM6"/>
<keyword evidence="2" id="KW-1185">Reference proteome</keyword>
<dbReference type="EMBL" id="CAJVCH010569253">
    <property type="protein sequence ID" value="CAG7833245.1"/>
    <property type="molecule type" value="Genomic_DNA"/>
</dbReference>
<evidence type="ECO:0000313" key="2">
    <source>
        <dbReference type="Proteomes" id="UP000708208"/>
    </source>
</evidence>
<sequence length="108" mass="12533">MQFENEDQSNRNSLGFGQSLFRTLSNSRECKDAGIPEEFCSCRNYELTSTNSSRITEVARYVVAQVNEEMRFLRQKWALRFMVNSNCLEKSRESINTIIKVIAFTCTN</sequence>
<gene>
    <name evidence="1" type="ORF">AFUS01_LOCUS42884</name>
</gene>
<dbReference type="PANTHER" id="PTHR10974:SF1">
    <property type="entry name" value="FI08016P-RELATED"/>
    <property type="match status" value="1"/>
</dbReference>
<dbReference type="Pfam" id="PF02995">
    <property type="entry name" value="DUF229"/>
    <property type="match status" value="1"/>
</dbReference>
<dbReference type="InterPro" id="IPR004245">
    <property type="entry name" value="DUF229"/>
</dbReference>
<proteinExistence type="predicted"/>
<reference evidence="1" key="1">
    <citation type="submission" date="2021-06" db="EMBL/GenBank/DDBJ databases">
        <authorList>
            <person name="Hodson N. C."/>
            <person name="Mongue J. A."/>
            <person name="Jaron S. K."/>
        </authorList>
    </citation>
    <scope>NUCLEOTIDE SEQUENCE</scope>
</reference>
<dbReference type="OrthoDB" id="413313at2759"/>
<name>A0A8J2LFM6_9HEXA</name>